<keyword evidence="1 2" id="KW-0500">Molybdenum</keyword>
<dbReference type="SUPFAM" id="SSF50331">
    <property type="entry name" value="MOP-like"/>
    <property type="match status" value="2"/>
</dbReference>
<reference evidence="4" key="1">
    <citation type="submission" date="2018-07" db="EMBL/GenBank/DDBJ databases">
        <authorList>
            <consortium name="Genoscope - CEA"/>
            <person name="William W."/>
        </authorList>
    </citation>
    <scope>NUCLEOTIDE SEQUENCE</scope>
    <source>
        <strain evidence="4">IK1</strain>
    </source>
</reference>
<feature type="domain" description="Mop" evidence="3">
    <location>
        <begin position="72"/>
        <end position="138"/>
    </location>
</feature>
<dbReference type="EMBL" id="UPXZ01000019">
    <property type="protein sequence ID" value="VBB44692.1"/>
    <property type="molecule type" value="Genomic_DNA"/>
</dbReference>
<organism evidence="4">
    <name type="scientific">uncultured Paludibacter sp</name>
    <dbReference type="NCBI Taxonomy" id="497635"/>
    <lineage>
        <taxon>Bacteria</taxon>
        <taxon>Pseudomonadati</taxon>
        <taxon>Bacteroidota</taxon>
        <taxon>Bacteroidia</taxon>
        <taxon>Bacteroidales</taxon>
        <taxon>Paludibacteraceae</taxon>
        <taxon>Paludibacter</taxon>
        <taxon>environmental samples</taxon>
    </lineage>
</organism>
<dbReference type="InterPro" id="IPR051815">
    <property type="entry name" value="Molybdate_resp_trans_reg"/>
</dbReference>
<dbReference type="PANTHER" id="PTHR30432">
    <property type="entry name" value="TRANSCRIPTIONAL REGULATOR MODE"/>
    <property type="match status" value="1"/>
</dbReference>
<evidence type="ECO:0000259" key="3">
    <source>
        <dbReference type="PROSITE" id="PS51866"/>
    </source>
</evidence>
<gene>
    <name evidence="4" type="ORF">TRIP_D260106</name>
</gene>
<accession>A0A653AAK1</accession>
<name>A0A653AAK1_9BACT</name>
<dbReference type="InterPro" id="IPR005116">
    <property type="entry name" value="Transp-assoc_OB_typ1"/>
</dbReference>
<dbReference type="InterPro" id="IPR004606">
    <property type="entry name" value="Mop_domain"/>
</dbReference>
<dbReference type="Gene3D" id="2.40.50.100">
    <property type="match status" value="2"/>
</dbReference>
<evidence type="ECO:0000313" key="4">
    <source>
        <dbReference type="EMBL" id="VBB44692.1"/>
    </source>
</evidence>
<dbReference type="PROSITE" id="PS51866">
    <property type="entry name" value="MOP"/>
    <property type="match status" value="2"/>
</dbReference>
<dbReference type="NCBIfam" id="TIGR00638">
    <property type="entry name" value="Mop"/>
    <property type="match status" value="2"/>
</dbReference>
<evidence type="ECO:0000256" key="1">
    <source>
        <dbReference type="ARBA" id="ARBA00022505"/>
    </source>
</evidence>
<sequence>MKVSTRNQLKGTISAVYEGAINSEIEISISESVKIVAVITNGAVKNLDLKVGSTAYALIKSSNVIIGIDFPKISARNIFAGRIISITEGVVNDEIELTLGNGITITAIITKTSVKNLELSVGKEAYAIVKASSVIVGVDD</sequence>
<dbReference type="InterPro" id="IPR008995">
    <property type="entry name" value="Mo/tungstate-bd_C_term_dom"/>
</dbReference>
<evidence type="ECO:0000256" key="2">
    <source>
        <dbReference type="PROSITE-ProRule" id="PRU01213"/>
    </source>
</evidence>
<feature type="domain" description="Mop" evidence="3">
    <location>
        <begin position="2"/>
        <end position="68"/>
    </location>
</feature>
<protein>
    <submittedName>
        <fullName evidence="4">TOBE domain-containing protein</fullName>
    </submittedName>
</protein>
<dbReference type="AlphaFoldDB" id="A0A653AAK1"/>
<dbReference type="Pfam" id="PF03459">
    <property type="entry name" value="TOBE"/>
    <property type="match status" value="2"/>
</dbReference>
<dbReference type="PANTHER" id="PTHR30432:SF1">
    <property type="entry name" value="DNA-BINDING TRANSCRIPTIONAL DUAL REGULATOR MODE"/>
    <property type="match status" value="1"/>
</dbReference>
<proteinExistence type="predicted"/>
<dbReference type="GO" id="GO:0015689">
    <property type="term" value="P:molybdate ion transport"/>
    <property type="evidence" value="ECO:0007669"/>
    <property type="project" value="InterPro"/>
</dbReference>